<dbReference type="GO" id="GO:0003676">
    <property type="term" value="F:nucleic acid binding"/>
    <property type="evidence" value="ECO:0007669"/>
    <property type="project" value="InterPro"/>
</dbReference>
<comment type="caution">
    <text evidence="3">The sequence shown here is derived from an EMBL/GenBank/DDBJ whole genome shotgun (WGS) entry which is preliminary data.</text>
</comment>
<evidence type="ECO:0000313" key="4">
    <source>
        <dbReference type="Proteomes" id="UP001281410"/>
    </source>
</evidence>
<sequence length="81" mass="9134">MVQPYIIQVLGFVGVSSVIIELFVKGCFVVPLGQVFAFEAELLAASMAINLAWQNRWHRIWLESDSSYVVHLLVSRSEQVP</sequence>
<protein>
    <recommendedName>
        <fullName evidence="2">RNase H type-1 domain-containing protein</fullName>
    </recommendedName>
</protein>
<dbReference type="InterPro" id="IPR012337">
    <property type="entry name" value="RNaseH-like_sf"/>
</dbReference>
<dbReference type="AlphaFoldDB" id="A0AAE0A7Y1"/>
<dbReference type="InterPro" id="IPR002156">
    <property type="entry name" value="RNaseH_domain"/>
</dbReference>
<dbReference type="CDD" id="cd06222">
    <property type="entry name" value="RNase_H_like"/>
    <property type="match status" value="1"/>
</dbReference>
<dbReference type="Pfam" id="PF13456">
    <property type="entry name" value="RVT_3"/>
    <property type="match status" value="1"/>
</dbReference>
<accession>A0AAE0A7Y1</accession>
<dbReference type="Gene3D" id="3.30.420.10">
    <property type="entry name" value="Ribonuclease H-like superfamily/Ribonuclease H"/>
    <property type="match status" value="1"/>
</dbReference>
<keyword evidence="1" id="KW-0472">Membrane</keyword>
<dbReference type="EMBL" id="JANJYJ010000006">
    <property type="protein sequence ID" value="KAK3204976.1"/>
    <property type="molecule type" value="Genomic_DNA"/>
</dbReference>
<organism evidence="3 4">
    <name type="scientific">Dipteronia sinensis</name>
    <dbReference type="NCBI Taxonomy" id="43782"/>
    <lineage>
        <taxon>Eukaryota</taxon>
        <taxon>Viridiplantae</taxon>
        <taxon>Streptophyta</taxon>
        <taxon>Embryophyta</taxon>
        <taxon>Tracheophyta</taxon>
        <taxon>Spermatophyta</taxon>
        <taxon>Magnoliopsida</taxon>
        <taxon>eudicotyledons</taxon>
        <taxon>Gunneridae</taxon>
        <taxon>Pentapetalae</taxon>
        <taxon>rosids</taxon>
        <taxon>malvids</taxon>
        <taxon>Sapindales</taxon>
        <taxon>Sapindaceae</taxon>
        <taxon>Hippocastanoideae</taxon>
        <taxon>Acereae</taxon>
        <taxon>Dipteronia</taxon>
    </lineage>
</organism>
<dbReference type="Proteomes" id="UP001281410">
    <property type="component" value="Unassembled WGS sequence"/>
</dbReference>
<keyword evidence="1" id="KW-1133">Transmembrane helix</keyword>
<reference evidence="3" key="1">
    <citation type="journal article" date="2023" name="Plant J.">
        <title>Genome sequences and population genomics provide insights into the demographic history, inbreeding, and mutation load of two 'living fossil' tree species of Dipteronia.</title>
        <authorList>
            <person name="Feng Y."/>
            <person name="Comes H.P."/>
            <person name="Chen J."/>
            <person name="Zhu S."/>
            <person name="Lu R."/>
            <person name="Zhang X."/>
            <person name="Li P."/>
            <person name="Qiu J."/>
            <person name="Olsen K.M."/>
            <person name="Qiu Y."/>
        </authorList>
    </citation>
    <scope>NUCLEOTIDE SEQUENCE</scope>
    <source>
        <strain evidence="3">NBL</strain>
    </source>
</reference>
<dbReference type="GO" id="GO:0004523">
    <property type="term" value="F:RNA-DNA hybrid ribonuclease activity"/>
    <property type="evidence" value="ECO:0007669"/>
    <property type="project" value="InterPro"/>
</dbReference>
<dbReference type="InterPro" id="IPR044730">
    <property type="entry name" value="RNase_H-like_dom_plant"/>
</dbReference>
<evidence type="ECO:0000256" key="1">
    <source>
        <dbReference type="SAM" id="Phobius"/>
    </source>
</evidence>
<keyword evidence="4" id="KW-1185">Reference proteome</keyword>
<dbReference type="InterPro" id="IPR036397">
    <property type="entry name" value="RNaseH_sf"/>
</dbReference>
<evidence type="ECO:0000313" key="3">
    <source>
        <dbReference type="EMBL" id="KAK3204976.1"/>
    </source>
</evidence>
<gene>
    <name evidence="3" type="ORF">Dsin_019022</name>
</gene>
<dbReference type="SUPFAM" id="SSF53098">
    <property type="entry name" value="Ribonuclease H-like"/>
    <property type="match status" value="1"/>
</dbReference>
<proteinExistence type="predicted"/>
<feature type="domain" description="RNase H type-1" evidence="2">
    <location>
        <begin position="37"/>
        <end position="78"/>
    </location>
</feature>
<name>A0AAE0A7Y1_9ROSI</name>
<keyword evidence="1" id="KW-0812">Transmembrane</keyword>
<evidence type="ECO:0000259" key="2">
    <source>
        <dbReference type="Pfam" id="PF13456"/>
    </source>
</evidence>
<feature type="transmembrane region" description="Helical" evidence="1">
    <location>
        <begin position="6"/>
        <end position="24"/>
    </location>
</feature>